<accession>A0A832MKA9</accession>
<dbReference type="EMBL" id="DSQF01000019">
    <property type="protein sequence ID" value="HGZ43640.1"/>
    <property type="molecule type" value="Genomic_DNA"/>
</dbReference>
<organism evidence="1">
    <name type="scientific">Eiseniibacteriota bacterium</name>
    <dbReference type="NCBI Taxonomy" id="2212470"/>
    <lineage>
        <taxon>Bacteria</taxon>
        <taxon>Candidatus Eiseniibacteriota</taxon>
    </lineage>
</organism>
<comment type="caution">
    <text evidence="1">The sequence shown here is derived from an EMBL/GenBank/DDBJ whole genome shotgun (WGS) entry which is preliminary data.</text>
</comment>
<evidence type="ECO:0000313" key="1">
    <source>
        <dbReference type="EMBL" id="HGZ43640.1"/>
    </source>
</evidence>
<reference evidence="1" key="1">
    <citation type="journal article" date="2020" name="mSystems">
        <title>Genome- and Community-Level Interaction Insights into Carbon Utilization and Element Cycling Functions of Hydrothermarchaeota in Hydrothermal Sediment.</title>
        <authorList>
            <person name="Zhou Z."/>
            <person name="Liu Y."/>
            <person name="Xu W."/>
            <person name="Pan J."/>
            <person name="Luo Z.H."/>
            <person name="Li M."/>
        </authorList>
    </citation>
    <scope>NUCLEOTIDE SEQUENCE [LARGE SCALE GENOMIC DNA]</scope>
    <source>
        <strain evidence="1">SpSt-381</strain>
    </source>
</reference>
<sequence length="327" mass="35859">MSDLLDVVLLLALPASGKSEVRRYLARLDPDTCRRDLRLGPTVQLDDYPYVHLMRRVSQELRAMGRDGVFFDSDDLPMKEPRDWGMLIELLNEDFDDLVARRPANPTSAGAWLLDRYDAARARAGAAPAFGALPQDARAALERALEPEARALVEERNAGLPATLDGRTVIIEFARGGPAGATPPLPAPLGYRHSLATLSDEILSRAAILYVWVTPEESRRKNAERTDPNDPGSILHHGVPLAVMLGDYGMDDMAWLIETSDAPGTVRVETRGRTFHLPVARFDNRVDKTTFVRADPATWPADKVRALHEGLAGAFTALATAAAARPR</sequence>
<dbReference type="AlphaFoldDB" id="A0A832MKA9"/>
<protein>
    <submittedName>
        <fullName evidence="1">Uncharacterized protein</fullName>
    </submittedName>
</protein>
<gene>
    <name evidence="1" type="ORF">ENR23_09480</name>
</gene>
<name>A0A832MKA9_UNCEI</name>
<proteinExistence type="predicted"/>